<evidence type="ECO:0000256" key="1">
    <source>
        <dbReference type="SAM" id="MobiDB-lite"/>
    </source>
</evidence>
<dbReference type="AlphaFoldDB" id="A0A2I0JBP4"/>
<comment type="caution">
    <text evidence="2">The sequence shown here is derived from an EMBL/GenBank/DDBJ whole genome shotgun (WGS) entry which is preliminary data.</text>
</comment>
<name>A0A2I0JBP4_PUNGR</name>
<sequence>MRNYPREWDIVKKKALVDHSPQHLLSPIKRALLLAVPPRIHTEQKHTAAETPPPPAPHPPFLLRPGKLPLLPPLPPLSLPSAHSLHRNRRRTRVVSPPPEAIAESVVPMQCGGATARTSCLDRRAVGSSPANCCLT</sequence>
<evidence type="ECO:0000313" key="2">
    <source>
        <dbReference type="EMBL" id="PKI53443.1"/>
    </source>
</evidence>
<feature type="compositionally biased region" description="Basic residues" evidence="1">
    <location>
        <begin position="84"/>
        <end position="93"/>
    </location>
</feature>
<organism evidence="2 3">
    <name type="scientific">Punica granatum</name>
    <name type="common">Pomegranate</name>
    <dbReference type="NCBI Taxonomy" id="22663"/>
    <lineage>
        <taxon>Eukaryota</taxon>
        <taxon>Viridiplantae</taxon>
        <taxon>Streptophyta</taxon>
        <taxon>Embryophyta</taxon>
        <taxon>Tracheophyta</taxon>
        <taxon>Spermatophyta</taxon>
        <taxon>Magnoliopsida</taxon>
        <taxon>eudicotyledons</taxon>
        <taxon>Gunneridae</taxon>
        <taxon>Pentapetalae</taxon>
        <taxon>rosids</taxon>
        <taxon>malvids</taxon>
        <taxon>Myrtales</taxon>
        <taxon>Lythraceae</taxon>
        <taxon>Punica</taxon>
    </lineage>
</organism>
<dbReference type="EMBL" id="PGOL01001857">
    <property type="protein sequence ID" value="PKI53443.1"/>
    <property type="molecule type" value="Genomic_DNA"/>
</dbReference>
<protein>
    <submittedName>
        <fullName evidence="2">Uncharacterized protein</fullName>
    </submittedName>
</protein>
<gene>
    <name evidence="2" type="ORF">CRG98_026133</name>
</gene>
<proteinExistence type="predicted"/>
<dbReference type="Proteomes" id="UP000233551">
    <property type="component" value="Unassembled WGS sequence"/>
</dbReference>
<keyword evidence="3" id="KW-1185">Reference proteome</keyword>
<evidence type="ECO:0000313" key="3">
    <source>
        <dbReference type="Proteomes" id="UP000233551"/>
    </source>
</evidence>
<feature type="compositionally biased region" description="Pro residues" evidence="1">
    <location>
        <begin position="51"/>
        <end position="62"/>
    </location>
</feature>
<reference evidence="2 3" key="1">
    <citation type="submission" date="2017-11" db="EMBL/GenBank/DDBJ databases">
        <title>De-novo sequencing of pomegranate (Punica granatum L.) genome.</title>
        <authorList>
            <person name="Akparov Z."/>
            <person name="Amiraslanov A."/>
            <person name="Hajiyeva S."/>
            <person name="Abbasov M."/>
            <person name="Kaur K."/>
            <person name="Hamwieh A."/>
            <person name="Solovyev V."/>
            <person name="Salamov A."/>
            <person name="Braich B."/>
            <person name="Kosarev P."/>
            <person name="Mahmoud A."/>
            <person name="Hajiyev E."/>
            <person name="Babayeva S."/>
            <person name="Izzatullayeva V."/>
            <person name="Mammadov A."/>
            <person name="Mammadov A."/>
            <person name="Sharifova S."/>
            <person name="Ojaghi J."/>
            <person name="Eynullazada K."/>
            <person name="Bayramov B."/>
            <person name="Abdulazimova A."/>
            <person name="Shahmuradov I."/>
        </authorList>
    </citation>
    <scope>NUCLEOTIDE SEQUENCE [LARGE SCALE GENOMIC DNA]</scope>
    <source>
        <strain evidence="3">cv. AG2017</strain>
        <tissue evidence="2">Leaf</tissue>
    </source>
</reference>
<feature type="region of interest" description="Disordered" evidence="1">
    <location>
        <begin position="39"/>
        <end position="96"/>
    </location>
</feature>
<accession>A0A2I0JBP4</accession>